<sequence>ALTSGDNGHGGKDEREPGPQTAVSAAPLEVWHRTPPATRLYPVSLMWEAAKLARRALRQCVCSTSAQDCVGVLHTFGLTDISLILLLHLLGEHNIELCDHKSITVYLNPTSAYLEVDILGPGWASSEEEAQPINRSQRERVVERVLQPLQPKLGLPFTELFPDRQWGWMGVRKRTKGADGWRPSSALGWGCASRRPQRSAVPSHGVHFSSPTERDGRQGGPAYNKKGLETLHCPPPHINVPTSPHHWPMTPAPHQVTCTVTK</sequence>
<evidence type="ECO:0000313" key="3">
    <source>
        <dbReference type="Proteomes" id="UP001219934"/>
    </source>
</evidence>
<evidence type="ECO:0000256" key="1">
    <source>
        <dbReference type="SAM" id="MobiDB-lite"/>
    </source>
</evidence>
<protein>
    <submittedName>
        <fullName evidence="2">Uncharacterized protein</fullName>
    </submittedName>
</protein>
<feature type="region of interest" description="Disordered" evidence="1">
    <location>
        <begin position="192"/>
        <end position="227"/>
    </location>
</feature>
<organism evidence="2 3">
    <name type="scientific">Pogonophryne albipinna</name>
    <dbReference type="NCBI Taxonomy" id="1090488"/>
    <lineage>
        <taxon>Eukaryota</taxon>
        <taxon>Metazoa</taxon>
        <taxon>Chordata</taxon>
        <taxon>Craniata</taxon>
        <taxon>Vertebrata</taxon>
        <taxon>Euteleostomi</taxon>
        <taxon>Actinopterygii</taxon>
        <taxon>Neopterygii</taxon>
        <taxon>Teleostei</taxon>
        <taxon>Neoteleostei</taxon>
        <taxon>Acanthomorphata</taxon>
        <taxon>Eupercaria</taxon>
        <taxon>Perciformes</taxon>
        <taxon>Notothenioidei</taxon>
        <taxon>Pogonophryne</taxon>
    </lineage>
</organism>
<dbReference type="EMBL" id="JAPTMU010000042">
    <property type="protein sequence ID" value="KAJ4923159.1"/>
    <property type="molecule type" value="Genomic_DNA"/>
</dbReference>
<feature type="non-terminal residue" evidence="2">
    <location>
        <position position="1"/>
    </location>
</feature>
<dbReference type="AlphaFoldDB" id="A0AAD6F670"/>
<evidence type="ECO:0000313" key="2">
    <source>
        <dbReference type="EMBL" id="KAJ4923159.1"/>
    </source>
</evidence>
<name>A0AAD6F670_9TELE</name>
<reference evidence="2" key="1">
    <citation type="submission" date="2022-11" db="EMBL/GenBank/DDBJ databases">
        <title>Chromosome-level genome of Pogonophryne albipinna.</title>
        <authorList>
            <person name="Jo E."/>
        </authorList>
    </citation>
    <scope>NUCLEOTIDE SEQUENCE</scope>
    <source>
        <strain evidence="2">SGF0006</strain>
        <tissue evidence="2">Muscle</tissue>
    </source>
</reference>
<gene>
    <name evidence="2" type="ORF">JOQ06_016498</name>
</gene>
<feature type="non-terminal residue" evidence="2">
    <location>
        <position position="262"/>
    </location>
</feature>
<accession>A0AAD6F670</accession>
<proteinExistence type="predicted"/>
<comment type="caution">
    <text evidence="2">The sequence shown here is derived from an EMBL/GenBank/DDBJ whole genome shotgun (WGS) entry which is preliminary data.</text>
</comment>
<dbReference type="Proteomes" id="UP001219934">
    <property type="component" value="Unassembled WGS sequence"/>
</dbReference>
<keyword evidence="3" id="KW-1185">Reference proteome</keyword>
<feature type="region of interest" description="Disordered" evidence="1">
    <location>
        <begin position="1"/>
        <end position="20"/>
    </location>
</feature>